<dbReference type="InterPro" id="IPR008979">
    <property type="entry name" value="Galactose-bd-like_sf"/>
</dbReference>
<dbReference type="RefSeq" id="WP_149092046.1">
    <property type="nucleotide sequence ID" value="NZ_VKKY01000003.1"/>
</dbReference>
<comment type="catalytic activity">
    <reaction evidence="1">
        <text>Hydrolysis of terminal non-reducing alpha-L-arabinofuranoside residues in alpha-L-arabinosides.</text>
        <dbReference type="EC" id="3.2.1.55"/>
    </reaction>
</comment>
<evidence type="ECO:0000256" key="1">
    <source>
        <dbReference type="ARBA" id="ARBA00001462"/>
    </source>
</evidence>
<dbReference type="Gene3D" id="3.20.20.80">
    <property type="entry name" value="Glycosidases"/>
    <property type="match status" value="1"/>
</dbReference>
<keyword evidence="6" id="KW-0325">Glycoprotein</keyword>
<comment type="caution">
    <text evidence="9">The sequence shown here is derived from an EMBL/GenBank/DDBJ whole genome shotgun (WGS) entry which is preliminary data.</text>
</comment>
<sequence length="678" mass="75340">MTHKPFSFAALVAGCLLSWNVSGQTAASGNTFTVKADKIYGEIAPTMYGVFFEDINLGADGGIYAELVKNRSFEFDTPMMGWVEQKQNNDQGSLLVINQSSVVSSPNRRYLRLTSKADAGYGLLNEGFRGMGIKKGEQYNFSVLARQGAGSSMPLVVELVTAKGEKLGSATFTPAGQEWKKYEVSLTATDTDPKARLRVLAQGKGAVDLDMVSLFPKNTWKQRPNGLRADMVQLLADMKPGFLRFPGGCIVEGRTLDERFQWKKTIGAVENRATLVNRWNTEFKHRHTPDYFQTFGLGFFEYFQLAEDIGAAPLPILNCGMACQFNTGEVVPLDQLDPYIQDALDLVEFANGPVTSEWGKIRAEMGHPAPFNLKYLGVGNEQWGEQYVERYKIFEKALRSKYPDLKLITTTGPFPDGPEFDYLNKTMRSLNADIIDEHYYRAPEWFQENATRYDNYDRKGPKIFAGEYASQTVAIASPDNKNNWKGALAEAAFMTGLERNADVVAMASYAPLFAHEEGWQWTPDMIWVNNLQSFGTPNYYVQKLFSTNVGTHLVPIQRNNANVTGQDNLFASASINQKTNELILKVVNTSGKAQDGEFVLEGVKSVQGKGTLQKMRSSNLEQMNSFKEPMALTPVQQSISVKNNRVKLSLEPYSVNIIKVKASSLGSVVAKYAANTGK</sequence>
<evidence type="ECO:0000256" key="4">
    <source>
        <dbReference type="ARBA" id="ARBA00022729"/>
    </source>
</evidence>
<evidence type="ECO:0000256" key="6">
    <source>
        <dbReference type="ARBA" id="ARBA00023180"/>
    </source>
</evidence>
<comment type="similarity">
    <text evidence="2">Belongs to the glycosyl hydrolase 51 family.</text>
</comment>
<dbReference type="InterPro" id="IPR013780">
    <property type="entry name" value="Glyco_hydro_b"/>
</dbReference>
<evidence type="ECO:0000256" key="7">
    <source>
        <dbReference type="SAM" id="SignalP"/>
    </source>
</evidence>
<dbReference type="Gene3D" id="2.60.40.1180">
    <property type="entry name" value="Golgi alpha-mannosidase II"/>
    <property type="match status" value="1"/>
</dbReference>
<name>A0A5B6TAR3_9BACT</name>
<keyword evidence="5" id="KW-0378">Hydrolase</keyword>
<feature type="domain" description="Alpha-L-arabinofuranosidase C-terminal" evidence="8">
    <location>
        <begin position="466"/>
        <end position="654"/>
    </location>
</feature>
<dbReference type="SUPFAM" id="SSF49785">
    <property type="entry name" value="Galactose-binding domain-like"/>
    <property type="match status" value="1"/>
</dbReference>
<dbReference type="GO" id="GO:0046373">
    <property type="term" value="P:L-arabinose metabolic process"/>
    <property type="evidence" value="ECO:0007669"/>
    <property type="project" value="InterPro"/>
</dbReference>
<dbReference type="InterPro" id="IPR055235">
    <property type="entry name" value="ASD1_cat"/>
</dbReference>
<evidence type="ECO:0000313" key="9">
    <source>
        <dbReference type="EMBL" id="KAA3436084.1"/>
    </source>
</evidence>
<dbReference type="InterPro" id="IPR017853">
    <property type="entry name" value="GH"/>
</dbReference>
<dbReference type="OrthoDB" id="9758333at2"/>
<dbReference type="Pfam" id="PF06964">
    <property type="entry name" value="Alpha-L-AF_C"/>
    <property type="match status" value="1"/>
</dbReference>
<dbReference type="SMART" id="SM00813">
    <property type="entry name" value="Alpha-L-AF_C"/>
    <property type="match status" value="1"/>
</dbReference>
<dbReference type="AlphaFoldDB" id="A0A5B6TAR3"/>
<dbReference type="Pfam" id="PF22848">
    <property type="entry name" value="ASD1_dom"/>
    <property type="match status" value="1"/>
</dbReference>
<dbReference type="Gene3D" id="2.60.120.260">
    <property type="entry name" value="Galactose-binding domain-like"/>
    <property type="match status" value="1"/>
</dbReference>
<feature type="chain" id="PRO_5022719889" description="non-reducing end alpha-L-arabinofuranosidase" evidence="7">
    <location>
        <begin position="27"/>
        <end position="678"/>
    </location>
</feature>
<dbReference type="GO" id="GO:0046556">
    <property type="term" value="F:alpha-L-arabinofuranosidase activity"/>
    <property type="evidence" value="ECO:0007669"/>
    <property type="project" value="UniProtKB-EC"/>
</dbReference>
<reference evidence="9 10" key="1">
    <citation type="submission" date="2019-07" db="EMBL/GenBank/DDBJ databases">
        <title>Rufibacter sp. nov., isolated from lake sediment.</title>
        <authorList>
            <person name="Qu J.-H."/>
        </authorList>
    </citation>
    <scope>NUCLEOTIDE SEQUENCE [LARGE SCALE GENOMIC DNA]</scope>
    <source>
        <strain evidence="9 10">NBS58-1</strain>
    </source>
</reference>
<protein>
    <recommendedName>
        <fullName evidence="3">non-reducing end alpha-L-arabinofuranosidase</fullName>
        <ecNumber evidence="3">3.2.1.55</ecNumber>
    </recommendedName>
</protein>
<evidence type="ECO:0000256" key="5">
    <source>
        <dbReference type="ARBA" id="ARBA00022801"/>
    </source>
</evidence>
<dbReference type="SUPFAM" id="SSF51011">
    <property type="entry name" value="Glycosyl hydrolase domain"/>
    <property type="match status" value="1"/>
</dbReference>
<dbReference type="PANTHER" id="PTHR31776:SF0">
    <property type="entry name" value="ALPHA-L-ARABINOFURANOSIDASE 1"/>
    <property type="match status" value="1"/>
</dbReference>
<proteinExistence type="inferred from homology"/>
<dbReference type="InterPro" id="IPR051563">
    <property type="entry name" value="Glycosyl_Hydrolase_51"/>
</dbReference>
<evidence type="ECO:0000313" key="10">
    <source>
        <dbReference type="Proteomes" id="UP000324133"/>
    </source>
</evidence>
<evidence type="ECO:0000256" key="2">
    <source>
        <dbReference type="ARBA" id="ARBA00007186"/>
    </source>
</evidence>
<gene>
    <name evidence="9" type="ORF">FOA19_16910</name>
</gene>
<dbReference type="InterPro" id="IPR003305">
    <property type="entry name" value="CenC_carb-bd"/>
</dbReference>
<feature type="signal peptide" evidence="7">
    <location>
        <begin position="1"/>
        <end position="26"/>
    </location>
</feature>
<dbReference type="Pfam" id="PF02018">
    <property type="entry name" value="CBM_4_9"/>
    <property type="match status" value="1"/>
</dbReference>
<dbReference type="SUPFAM" id="SSF51445">
    <property type="entry name" value="(Trans)glycosidases"/>
    <property type="match status" value="1"/>
</dbReference>
<dbReference type="InterPro" id="IPR010720">
    <property type="entry name" value="Alpha-L-AF_C"/>
</dbReference>
<dbReference type="EMBL" id="VKKY01000003">
    <property type="protein sequence ID" value="KAA3436084.1"/>
    <property type="molecule type" value="Genomic_DNA"/>
</dbReference>
<evidence type="ECO:0000256" key="3">
    <source>
        <dbReference type="ARBA" id="ARBA00012670"/>
    </source>
</evidence>
<keyword evidence="4 7" id="KW-0732">Signal</keyword>
<evidence type="ECO:0000259" key="8">
    <source>
        <dbReference type="SMART" id="SM00813"/>
    </source>
</evidence>
<dbReference type="EC" id="3.2.1.55" evidence="3"/>
<keyword evidence="10" id="KW-1185">Reference proteome</keyword>
<accession>A0A5B6TAR3</accession>
<dbReference type="PANTHER" id="PTHR31776">
    <property type="entry name" value="ALPHA-L-ARABINOFURANOSIDASE 1"/>
    <property type="match status" value="1"/>
</dbReference>
<organism evidence="9 10">
    <name type="scientific">Rufibacter hautae</name>
    <dbReference type="NCBI Taxonomy" id="2595005"/>
    <lineage>
        <taxon>Bacteria</taxon>
        <taxon>Pseudomonadati</taxon>
        <taxon>Bacteroidota</taxon>
        <taxon>Cytophagia</taxon>
        <taxon>Cytophagales</taxon>
        <taxon>Hymenobacteraceae</taxon>
        <taxon>Rufibacter</taxon>
    </lineage>
</organism>
<dbReference type="Proteomes" id="UP000324133">
    <property type="component" value="Unassembled WGS sequence"/>
</dbReference>
<dbReference type="PROSITE" id="PS51257">
    <property type="entry name" value="PROKAR_LIPOPROTEIN"/>
    <property type="match status" value="1"/>
</dbReference>